<dbReference type="AlphaFoldDB" id="A0A1N7RXT6"/>
<evidence type="ECO:0000313" key="4">
    <source>
        <dbReference type="Proteomes" id="UP000195569"/>
    </source>
</evidence>
<dbReference type="SUPFAM" id="SSF52096">
    <property type="entry name" value="ClpP/crotonase"/>
    <property type="match status" value="1"/>
</dbReference>
<dbReference type="Gene3D" id="1.10.12.10">
    <property type="entry name" value="Lyase 2-enoyl-coa Hydratase, Chain A, domain 2"/>
    <property type="match status" value="1"/>
</dbReference>
<name>A0A1N7RXT6_9BURK</name>
<comment type="similarity">
    <text evidence="1 2">Belongs to the enoyl-CoA hydratase/isomerase family.</text>
</comment>
<dbReference type="InterPro" id="IPR018376">
    <property type="entry name" value="Enoyl-CoA_hyd/isom_CS"/>
</dbReference>
<dbReference type="Proteomes" id="UP000195569">
    <property type="component" value="Unassembled WGS sequence"/>
</dbReference>
<dbReference type="GO" id="GO:0004300">
    <property type="term" value="F:enoyl-CoA hydratase activity"/>
    <property type="evidence" value="ECO:0007669"/>
    <property type="project" value="UniProtKB-EC"/>
</dbReference>
<gene>
    <name evidence="3" type="ORF">BN2476_230272</name>
</gene>
<dbReference type="CDD" id="cd06558">
    <property type="entry name" value="crotonase-like"/>
    <property type="match status" value="1"/>
</dbReference>
<keyword evidence="4" id="KW-1185">Reference proteome</keyword>
<proteinExistence type="inferred from homology"/>
<dbReference type="InterPro" id="IPR029045">
    <property type="entry name" value="ClpP/crotonase-like_dom_sf"/>
</dbReference>
<sequence length="308" mass="33744">MAQRRLRRVREVCSDADASLLRMLAMSHESESQSVEPAFYAHYRSLRVRRHAHGILEIVMSGEGANKSNLATADANMHRELADIWRDVDRDPETRVAVIRGEGKGFSAGGDLSLVEDMANDFDVRTRVWREARDLVYNVINCSKPIVSAMHGPAVGAGLVAGLLADISIATKSARIIDGHTRLGVAAGDHAAIVWPLLCGMAKAKYYLMLCEPVSGEEAERIGLVSLAVDDNDLLPKTFEVARKLAHGSQTAIRWTKYALNNWLRSAGPAFDTSLALEFMGFAGPDVQEGVASLRERRTPDFSGKEPF</sequence>
<protein>
    <submittedName>
        <fullName evidence="3">ENOYL-COA HYDRATASE / isolerase</fullName>
        <ecNumber evidence="3">4.2.1.17</ecNumber>
    </submittedName>
</protein>
<dbReference type="PANTHER" id="PTHR43459">
    <property type="entry name" value="ENOYL-COA HYDRATASE"/>
    <property type="match status" value="1"/>
</dbReference>
<evidence type="ECO:0000256" key="1">
    <source>
        <dbReference type="ARBA" id="ARBA00005254"/>
    </source>
</evidence>
<evidence type="ECO:0000313" key="3">
    <source>
        <dbReference type="EMBL" id="SIT39879.1"/>
    </source>
</evidence>
<dbReference type="EC" id="4.2.1.17" evidence="3"/>
<keyword evidence="3" id="KW-0456">Lyase</keyword>
<dbReference type="InterPro" id="IPR001753">
    <property type="entry name" value="Enoyl-CoA_hydra/iso"/>
</dbReference>
<accession>A0A1N7RXT6</accession>
<reference evidence="3" key="1">
    <citation type="submission" date="2016-12" db="EMBL/GenBank/DDBJ databases">
        <authorList>
            <person name="Moulin L."/>
        </authorList>
    </citation>
    <scope>NUCLEOTIDE SEQUENCE [LARGE SCALE GENOMIC DNA]</scope>
    <source>
        <strain evidence="3">STM 7183</strain>
    </source>
</reference>
<dbReference type="InterPro" id="IPR014748">
    <property type="entry name" value="Enoyl-CoA_hydra_C"/>
</dbReference>
<organism evidence="3 4">
    <name type="scientific">Paraburkholderia piptadeniae</name>
    <dbReference type="NCBI Taxonomy" id="1701573"/>
    <lineage>
        <taxon>Bacteria</taxon>
        <taxon>Pseudomonadati</taxon>
        <taxon>Pseudomonadota</taxon>
        <taxon>Betaproteobacteria</taxon>
        <taxon>Burkholderiales</taxon>
        <taxon>Burkholderiaceae</taxon>
        <taxon>Paraburkholderia</taxon>
    </lineage>
</organism>
<dbReference type="Pfam" id="PF00378">
    <property type="entry name" value="ECH_1"/>
    <property type="match status" value="1"/>
</dbReference>
<dbReference type="PROSITE" id="PS00166">
    <property type="entry name" value="ENOYL_COA_HYDRATASE"/>
    <property type="match status" value="1"/>
</dbReference>
<dbReference type="NCBIfam" id="NF005595">
    <property type="entry name" value="PRK07327.1"/>
    <property type="match status" value="1"/>
</dbReference>
<dbReference type="PANTHER" id="PTHR43459:SF3">
    <property type="entry name" value="ENOYL-COA HYDRATASE ECHA15 (ENOYL HYDRASE) (UNSATURATED ACYL-COA HYDRATASE) (CROTONASE)-RELATED"/>
    <property type="match status" value="1"/>
</dbReference>
<evidence type="ECO:0000256" key="2">
    <source>
        <dbReference type="RuleBase" id="RU003707"/>
    </source>
</evidence>
<dbReference type="Gene3D" id="3.90.226.10">
    <property type="entry name" value="2-enoyl-CoA Hydratase, Chain A, domain 1"/>
    <property type="match status" value="1"/>
</dbReference>
<comment type="caution">
    <text evidence="3">The sequence shown here is derived from an EMBL/GenBank/DDBJ whole genome shotgun (WGS) entry which is preliminary data.</text>
</comment>
<dbReference type="EMBL" id="CYGY02000023">
    <property type="protein sequence ID" value="SIT39879.1"/>
    <property type="molecule type" value="Genomic_DNA"/>
</dbReference>